<reference evidence="1 2" key="1">
    <citation type="submission" date="2024-01" db="EMBL/GenBank/DDBJ databases">
        <authorList>
            <person name="Allen C."/>
            <person name="Tagirdzhanova G."/>
        </authorList>
    </citation>
    <scope>NUCLEOTIDE SEQUENCE [LARGE SCALE GENOMIC DNA]</scope>
</reference>
<dbReference type="Proteomes" id="UP001642482">
    <property type="component" value="Unassembled WGS sequence"/>
</dbReference>
<accession>A0ABP0BR56</accession>
<protein>
    <submittedName>
        <fullName evidence="1">Uncharacterized protein</fullName>
    </submittedName>
</protein>
<organism evidence="1 2">
    <name type="scientific">Sporothrix eucalyptigena</name>
    <dbReference type="NCBI Taxonomy" id="1812306"/>
    <lineage>
        <taxon>Eukaryota</taxon>
        <taxon>Fungi</taxon>
        <taxon>Dikarya</taxon>
        <taxon>Ascomycota</taxon>
        <taxon>Pezizomycotina</taxon>
        <taxon>Sordariomycetes</taxon>
        <taxon>Sordariomycetidae</taxon>
        <taxon>Ophiostomatales</taxon>
        <taxon>Ophiostomataceae</taxon>
        <taxon>Sporothrix</taxon>
    </lineage>
</organism>
<comment type="caution">
    <text evidence="1">The sequence shown here is derived from an EMBL/GenBank/DDBJ whole genome shotgun (WGS) entry which is preliminary data.</text>
</comment>
<dbReference type="EMBL" id="CAWUHD010000043">
    <property type="protein sequence ID" value="CAK7222083.1"/>
    <property type="molecule type" value="Genomic_DNA"/>
</dbReference>
<dbReference type="Pfam" id="PF12014">
    <property type="entry name" value="Cyclin_D1_bind"/>
    <property type="match status" value="1"/>
</dbReference>
<evidence type="ECO:0000313" key="1">
    <source>
        <dbReference type="EMBL" id="CAK7222083.1"/>
    </source>
</evidence>
<name>A0ABP0BR56_9PEZI</name>
<evidence type="ECO:0000313" key="2">
    <source>
        <dbReference type="Proteomes" id="UP001642482"/>
    </source>
</evidence>
<gene>
    <name evidence="1" type="ORF">SEUCBS140593_004776</name>
</gene>
<keyword evidence="2" id="KW-1185">Reference proteome</keyword>
<proteinExistence type="predicted"/>
<sequence length="153" mass="16805">MRTWMGVSGPAGMGAAPGLSLSSSSLFMAFDALETYATIDPTRRLRDARVYRGRLEAIKLTGDPNVPRGEKCFVVPGLGVVDLDFTMGTGPLEGVCVVRSEGHIAGTGFRNDRYVESRLLLISPNRLAQYWIGFGHVSFFERVDIDQFVDVME</sequence>